<accession>A0A067NRR5</accession>
<feature type="region of interest" description="Disordered" evidence="1">
    <location>
        <begin position="389"/>
        <end position="423"/>
    </location>
</feature>
<proteinExistence type="predicted"/>
<dbReference type="OrthoDB" id="3253137at2759"/>
<reference evidence="3" key="1">
    <citation type="journal article" date="2014" name="Proc. Natl. Acad. Sci. U.S.A.">
        <title>Extensive sampling of basidiomycete genomes demonstrates inadequacy of the white-rot/brown-rot paradigm for wood decay fungi.</title>
        <authorList>
            <person name="Riley R."/>
            <person name="Salamov A.A."/>
            <person name="Brown D.W."/>
            <person name="Nagy L.G."/>
            <person name="Floudas D."/>
            <person name="Held B.W."/>
            <person name="Levasseur A."/>
            <person name="Lombard V."/>
            <person name="Morin E."/>
            <person name="Otillar R."/>
            <person name="Lindquist E.A."/>
            <person name="Sun H."/>
            <person name="LaButti K.M."/>
            <person name="Schmutz J."/>
            <person name="Jabbour D."/>
            <person name="Luo H."/>
            <person name="Baker S.E."/>
            <person name="Pisabarro A.G."/>
            <person name="Walton J.D."/>
            <person name="Blanchette R.A."/>
            <person name="Henrissat B."/>
            <person name="Martin F."/>
            <person name="Cullen D."/>
            <person name="Hibbett D.S."/>
            <person name="Grigoriev I.V."/>
        </authorList>
    </citation>
    <scope>NUCLEOTIDE SEQUENCE [LARGE SCALE GENOMIC DNA]</scope>
    <source>
        <strain evidence="3">PC15</strain>
    </source>
</reference>
<protein>
    <submittedName>
        <fullName evidence="2">Uncharacterized protein</fullName>
    </submittedName>
</protein>
<feature type="compositionally biased region" description="Low complexity" evidence="1">
    <location>
        <begin position="315"/>
        <end position="339"/>
    </location>
</feature>
<evidence type="ECO:0000256" key="1">
    <source>
        <dbReference type="SAM" id="MobiDB-lite"/>
    </source>
</evidence>
<dbReference type="AlphaFoldDB" id="A0A067NRR5"/>
<dbReference type="InParanoid" id="A0A067NRR5"/>
<feature type="compositionally biased region" description="Low complexity" evidence="1">
    <location>
        <begin position="265"/>
        <end position="279"/>
    </location>
</feature>
<name>A0A067NRR5_PLEO1</name>
<feature type="compositionally biased region" description="Low complexity" evidence="1">
    <location>
        <begin position="286"/>
        <end position="298"/>
    </location>
</feature>
<gene>
    <name evidence="2" type="ORF">PLEOSDRAFT_173600</name>
</gene>
<feature type="region of interest" description="Disordered" evidence="1">
    <location>
        <begin position="180"/>
        <end position="300"/>
    </location>
</feature>
<dbReference type="VEuPathDB" id="FungiDB:PLEOSDRAFT_173600"/>
<evidence type="ECO:0000313" key="3">
    <source>
        <dbReference type="Proteomes" id="UP000027073"/>
    </source>
</evidence>
<sequence>MGKWSSEYHEVVLASKMGALVQGAIKRLKLEKQEPIISYENFIQELDGGDSFTASMVEILVRELSDRRNRGTAADCRLIADKTAKNLRLLATPLRIYRDTTAGVRHHGRRNVHLTDYLSVPPEEMEMDDDDDEFESMLNGVMEGSRMNPELYEAIGGAHSWTHPEPRRLHRSYSAVLARTDEPSQLTLPSLPSPPAMTSRPSTSTWSIPVVSPRQSSSRRPQRSRTGDFSDFTSRRRSITREAIGSRSDDPDVADIPAHDTGYTSRSSQSAARRFFPFSRVRRNESSTTSSSNHAQSSPWSELLEHELTVDYGGAAEPSPSSAAWLSLPTPSASTSSQQDGADTETREDDAGATPRLRRGGVRAPESLLARHSSPITILNPVNVRISASQTSENEVSEHLAEDTATYPTPGSTDNETGPSVSA</sequence>
<organism evidence="2 3">
    <name type="scientific">Pleurotus ostreatus (strain PC15)</name>
    <name type="common">Oyster mushroom</name>
    <dbReference type="NCBI Taxonomy" id="1137138"/>
    <lineage>
        <taxon>Eukaryota</taxon>
        <taxon>Fungi</taxon>
        <taxon>Dikarya</taxon>
        <taxon>Basidiomycota</taxon>
        <taxon>Agaricomycotina</taxon>
        <taxon>Agaricomycetes</taxon>
        <taxon>Agaricomycetidae</taxon>
        <taxon>Agaricales</taxon>
        <taxon>Pleurotineae</taxon>
        <taxon>Pleurotaceae</taxon>
        <taxon>Pleurotus</taxon>
    </lineage>
</organism>
<feature type="region of interest" description="Disordered" evidence="1">
    <location>
        <begin position="312"/>
        <end position="368"/>
    </location>
</feature>
<feature type="compositionally biased region" description="Polar residues" evidence="1">
    <location>
        <begin position="406"/>
        <end position="423"/>
    </location>
</feature>
<dbReference type="HOGENOM" id="CLU_044501_0_0_1"/>
<dbReference type="Proteomes" id="UP000027073">
    <property type="component" value="Unassembled WGS sequence"/>
</dbReference>
<dbReference type="STRING" id="1137138.A0A067NRR5"/>
<evidence type="ECO:0000313" key="2">
    <source>
        <dbReference type="EMBL" id="KDQ29705.1"/>
    </source>
</evidence>
<dbReference type="EMBL" id="KL198007">
    <property type="protein sequence ID" value="KDQ29705.1"/>
    <property type="molecule type" value="Genomic_DNA"/>
</dbReference>